<protein>
    <submittedName>
        <fullName evidence="1">Acetoacetate decarboxylase</fullName>
    </submittedName>
</protein>
<evidence type="ECO:0000313" key="2">
    <source>
        <dbReference type="Proteomes" id="UP000027345"/>
    </source>
</evidence>
<accession>A0A066TQ17</accession>
<dbReference type="InterPro" id="IPR010451">
    <property type="entry name" value="Acetoacetate_decarboxylase"/>
</dbReference>
<dbReference type="eggNOG" id="COG4689">
    <property type="taxonomic scope" value="Bacteria"/>
</dbReference>
<dbReference type="Pfam" id="PF06314">
    <property type="entry name" value="ADC"/>
    <property type="match status" value="1"/>
</dbReference>
<organism evidence="1 2">
    <name type="scientific">Amycolatopsis rifamycinica</name>
    <dbReference type="NCBI Taxonomy" id="287986"/>
    <lineage>
        <taxon>Bacteria</taxon>
        <taxon>Bacillati</taxon>
        <taxon>Actinomycetota</taxon>
        <taxon>Actinomycetes</taxon>
        <taxon>Pseudonocardiales</taxon>
        <taxon>Pseudonocardiaceae</taxon>
        <taxon>Amycolatopsis</taxon>
    </lineage>
</organism>
<dbReference type="AlphaFoldDB" id="A0A066TQ17"/>
<evidence type="ECO:0000313" key="1">
    <source>
        <dbReference type="EMBL" id="KDN16955.1"/>
    </source>
</evidence>
<dbReference type="Proteomes" id="UP000027345">
    <property type="component" value="Unassembled WGS sequence"/>
</dbReference>
<dbReference type="OrthoDB" id="834556at2"/>
<proteinExistence type="predicted"/>
<dbReference type="RefSeq" id="WP_043788202.1">
    <property type="nucleotide sequence ID" value="NZ_JMQI01000077.1"/>
</dbReference>
<sequence>MTPYPPQPWNLTADAHVSIWRVPARDVHPTALSVAGYTSVFTAWIAYREPGQLSYHELLAAVPVRGKRTTCTITQIWVDSEISLAGGRELWAIPKDLAALQFTDRTYTAAAGDDWIATAAFTPRPGLPVRLPGRFDVLQDRDGTPVRTPVGAKIRPALAAADWTVNGGGPLGYLAGRRPFLSLALPGTQLRFGA</sequence>
<dbReference type="STRING" id="287986.DV20_38280"/>
<keyword evidence="2" id="KW-1185">Reference proteome</keyword>
<comment type="caution">
    <text evidence="1">The sequence shown here is derived from an EMBL/GenBank/DDBJ whole genome shotgun (WGS) entry which is preliminary data.</text>
</comment>
<dbReference type="Gene3D" id="2.40.400.10">
    <property type="entry name" value="Acetoacetate decarboxylase-like"/>
    <property type="match status" value="1"/>
</dbReference>
<name>A0A066TQ17_9PSEU</name>
<gene>
    <name evidence="1" type="ORF">DV20_38280</name>
</gene>
<reference evidence="1 2" key="1">
    <citation type="submission" date="2014-05" db="EMBL/GenBank/DDBJ databases">
        <title>Draft genome sequence of Amycolatopsis rifamycinica DSM 46095.</title>
        <authorList>
            <person name="Lal R."/>
            <person name="Saxena A."/>
            <person name="Kumari R."/>
            <person name="Mukherjee U."/>
            <person name="Singh P."/>
            <person name="Sangwan N."/>
            <person name="Mahato N.K."/>
        </authorList>
    </citation>
    <scope>NUCLEOTIDE SEQUENCE [LARGE SCALE GENOMIC DNA]</scope>
    <source>
        <strain evidence="1 2">DSM 46095</strain>
    </source>
</reference>
<dbReference type="InterPro" id="IPR023375">
    <property type="entry name" value="ADC_dom_sf"/>
</dbReference>
<dbReference type="GO" id="GO:0016829">
    <property type="term" value="F:lyase activity"/>
    <property type="evidence" value="ECO:0007669"/>
    <property type="project" value="InterPro"/>
</dbReference>
<dbReference type="SUPFAM" id="SSF160104">
    <property type="entry name" value="Acetoacetate decarboxylase-like"/>
    <property type="match status" value="1"/>
</dbReference>
<dbReference type="EMBL" id="JMQI01000077">
    <property type="protein sequence ID" value="KDN16955.1"/>
    <property type="molecule type" value="Genomic_DNA"/>
</dbReference>